<dbReference type="InterPro" id="IPR028973">
    <property type="entry name" value="PhnB-like"/>
</dbReference>
<proteinExistence type="predicted"/>
<accession>A0ABQ3I7I7</accession>
<dbReference type="EMBL" id="BNAG01000004">
    <property type="protein sequence ID" value="GHE71325.1"/>
    <property type="molecule type" value="Genomic_DNA"/>
</dbReference>
<dbReference type="PANTHER" id="PTHR33990">
    <property type="entry name" value="PROTEIN YJDN-RELATED"/>
    <property type="match status" value="1"/>
</dbReference>
<feature type="domain" description="Glyoxalase/fosfomycin resistance/dioxygenase" evidence="1">
    <location>
        <begin position="10"/>
        <end position="130"/>
    </location>
</feature>
<sequence>MKRAFAHLSFNGNCRAAMHFYKNCFGGELNMQTLEDMPQRHAFPPKLSQLVVHATLRSEQLILMASDLLDEPLTTGNHMSILLECQKEGEMEAIFDKLKMGGQVTRPIQKTHWGAMIGGLTDQFGNQWMLHHPLRTLTL</sequence>
<evidence type="ECO:0000313" key="3">
    <source>
        <dbReference type="Proteomes" id="UP000658258"/>
    </source>
</evidence>
<dbReference type="RefSeq" id="WP_189631019.1">
    <property type="nucleotide sequence ID" value="NZ_BNAG01000004.1"/>
</dbReference>
<dbReference type="PANTHER" id="PTHR33990:SF1">
    <property type="entry name" value="PROTEIN YJDN"/>
    <property type="match status" value="1"/>
</dbReference>
<dbReference type="InterPro" id="IPR004360">
    <property type="entry name" value="Glyas_Fos-R_dOase_dom"/>
</dbReference>
<dbReference type="Pfam" id="PF00903">
    <property type="entry name" value="Glyoxalase"/>
    <property type="match status" value="1"/>
</dbReference>
<organism evidence="2 3">
    <name type="scientific">Roseivirga thermotolerans</name>
    <dbReference type="NCBI Taxonomy" id="1758176"/>
    <lineage>
        <taxon>Bacteria</taxon>
        <taxon>Pseudomonadati</taxon>
        <taxon>Bacteroidota</taxon>
        <taxon>Cytophagia</taxon>
        <taxon>Cytophagales</taxon>
        <taxon>Roseivirgaceae</taxon>
        <taxon>Roseivirga</taxon>
    </lineage>
</organism>
<evidence type="ECO:0000259" key="1">
    <source>
        <dbReference type="Pfam" id="PF00903"/>
    </source>
</evidence>
<comment type="caution">
    <text evidence="2">The sequence shown here is derived from an EMBL/GenBank/DDBJ whole genome shotgun (WGS) entry which is preliminary data.</text>
</comment>
<keyword evidence="3" id="KW-1185">Reference proteome</keyword>
<evidence type="ECO:0000313" key="2">
    <source>
        <dbReference type="EMBL" id="GHE71325.1"/>
    </source>
</evidence>
<dbReference type="SUPFAM" id="SSF54593">
    <property type="entry name" value="Glyoxalase/Bleomycin resistance protein/Dihydroxybiphenyl dioxygenase"/>
    <property type="match status" value="1"/>
</dbReference>
<reference evidence="3" key="1">
    <citation type="journal article" date="2019" name="Int. J. Syst. Evol. Microbiol.">
        <title>The Global Catalogue of Microorganisms (GCM) 10K type strain sequencing project: providing services to taxonomists for standard genome sequencing and annotation.</title>
        <authorList>
            <consortium name="The Broad Institute Genomics Platform"/>
            <consortium name="The Broad Institute Genome Sequencing Center for Infectious Disease"/>
            <person name="Wu L."/>
            <person name="Ma J."/>
        </authorList>
    </citation>
    <scope>NUCLEOTIDE SEQUENCE [LARGE SCALE GENOMIC DNA]</scope>
    <source>
        <strain evidence="3">CGMCC 1.15111</strain>
    </source>
</reference>
<dbReference type="Gene3D" id="3.10.180.10">
    <property type="entry name" value="2,3-Dihydroxybiphenyl 1,2-Dioxygenase, domain 1"/>
    <property type="match status" value="1"/>
</dbReference>
<protein>
    <submittedName>
        <fullName evidence="2">VOC family protein</fullName>
    </submittedName>
</protein>
<dbReference type="InterPro" id="IPR029068">
    <property type="entry name" value="Glyas_Bleomycin-R_OHBP_Dase"/>
</dbReference>
<name>A0ABQ3I7I7_9BACT</name>
<dbReference type="Proteomes" id="UP000658258">
    <property type="component" value="Unassembled WGS sequence"/>
</dbReference>
<gene>
    <name evidence="2" type="ORF">GCM10011340_29080</name>
</gene>
<dbReference type="CDD" id="cd06588">
    <property type="entry name" value="PhnB_like"/>
    <property type="match status" value="1"/>
</dbReference>